<keyword evidence="1" id="KW-0812">Transmembrane</keyword>
<feature type="transmembrane region" description="Helical" evidence="1">
    <location>
        <begin position="156"/>
        <end position="175"/>
    </location>
</feature>
<dbReference type="Proteomes" id="UP000004535">
    <property type="component" value="Unassembled WGS sequence"/>
</dbReference>
<evidence type="ECO:0000313" key="3">
    <source>
        <dbReference type="Proteomes" id="UP000004535"/>
    </source>
</evidence>
<name>B9BH25_9BURK</name>
<feature type="transmembrane region" description="Helical" evidence="1">
    <location>
        <begin position="34"/>
        <end position="56"/>
    </location>
</feature>
<keyword evidence="1" id="KW-0472">Membrane</keyword>
<protein>
    <submittedName>
        <fullName evidence="2">Hypothetical membrane spanning protein</fullName>
    </submittedName>
</protein>
<reference evidence="2 3" key="1">
    <citation type="journal article" date="2012" name="J. Bacteriol.">
        <title>Draft Genome Sequence Determination for Cystic Fibrosis and Chronic Granulomatous Disease Burkholderia multivorans Isolates.</title>
        <authorList>
            <person name="Varga J.J."/>
            <person name="Losada L."/>
            <person name="Zelazny A.M."/>
            <person name="Brinkac L."/>
            <person name="Harkins D."/>
            <person name="Radune D."/>
            <person name="Hostetler J."/>
            <person name="Sampaio E.P."/>
            <person name="Ronning C.M."/>
            <person name="Nierman W.C."/>
            <person name="Greenberg D.E."/>
            <person name="Holland S.M."/>
            <person name="Goldberg J.B."/>
        </authorList>
    </citation>
    <scope>NUCLEOTIDE SEQUENCE [LARGE SCALE GENOMIC DNA]</scope>
    <source>
        <strain evidence="2 3">CGD2</strain>
    </source>
</reference>
<feature type="transmembrane region" description="Helical" evidence="1">
    <location>
        <begin position="103"/>
        <end position="127"/>
    </location>
</feature>
<dbReference type="EMBL" id="ACFC01000001">
    <property type="protein sequence ID" value="EEE09089.1"/>
    <property type="molecule type" value="Genomic_DNA"/>
</dbReference>
<dbReference type="GO" id="GO:1901530">
    <property type="term" value="P:response to hypochlorite"/>
    <property type="evidence" value="ECO:0007669"/>
    <property type="project" value="TreeGrafter"/>
</dbReference>
<dbReference type="PANTHER" id="PTHR40106">
    <property type="entry name" value="INNER MEMBRANE PROTEIN RCLC"/>
    <property type="match status" value="1"/>
</dbReference>
<evidence type="ECO:0000256" key="1">
    <source>
        <dbReference type="SAM" id="Phobius"/>
    </source>
</evidence>
<feature type="transmembrane region" description="Helical" evidence="1">
    <location>
        <begin position="76"/>
        <end position="96"/>
    </location>
</feature>
<accession>B9BH25</accession>
<sequence length="185" mass="19363">MNFLVNEVSSHLNRISNMSTRANQFRLQIAEKGVGSLSLLALLRWALVVIFLWFGGMKFTGYEANGIAPFVVNSPIMSWLNASFGVQGASNVIGVLELSTAAALIAGAFQPVLSALGAAMSAATYLITLTFFLSTPGVAEATAGGFPAISALPGQFLLKDLVLLAASLCLLVASVRSAEPGIDRQ</sequence>
<gene>
    <name evidence="2" type="ORF">BURMUCGD2_4461</name>
</gene>
<dbReference type="AlphaFoldDB" id="B9BH25"/>
<proteinExistence type="predicted"/>
<keyword evidence="1" id="KW-1133">Transmembrane helix</keyword>
<evidence type="ECO:0000313" key="2">
    <source>
        <dbReference type="EMBL" id="EEE09089.1"/>
    </source>
</evidence>
<comment type="caution">
    <text evidence="2">The sequence shown here is derived from an EMBL/GenBank/DDBJ whole genome shotgun (WGS) entry which is preliminary data.</text>
</comment>
<dbReference type="InterPro" id="IPR007339">
    <property type="entry name" value="RclC-like"/>
</dbReference>
<organism evidence="2 3">
    <name type="scientific">Burkholderia multivorans CGD2</name>
    <dbReference type="NCBI Taxonomy" id="513052"/>
    <lineage>
        <taxon>Bacteria</taxon>
        <taxon>Pseudomonadati</taxon>
        <taxon>Pseudomonadota</taxon>
        <taxon>Betaproteobacteria</taxon>
        <taxon>Burkholderiales</taxon>
        <taxon>Burkholderiaceae</taxon>
        <taxon>Burkholderia</taxon>
        <taxon>Burkholderia cepacia complex</taxon>
    </lineage>
</organism>
<dbReference type="PANTHER" id="PTHR40106:SF1">
    <property type="entry name" value="INNER MEMBRANE PROTEIN RCLC"/>
    <property type="match status" value="1"/>
</dbReference>
<dbReference type="Pfam" id="PF04224">
    <property type="entry name" value="DUF417"/>
    <property type="match status" value="1"/>
</dbReference>
<dbReference type="GO" id="GO:0005886">
    <property type="term" value="C:plasma membrane"/>
    <property type="evidence" value="ECO:0007669"/>
    <property type="project" value="TreeGrafter"/>
</dbReference>